<evidence type="ECO:0000256" key="1">
    <source>
        <dbReference type="ARBA" id="ARBA00011073"/>
    </source>
</evidence>
<feature type="domain" description="Peptidase S8/S53" evidence="7">
    <location>
        <begin position="292"/>
        <end position="431"/>
    </location>
</feature>
<dbReference type="SUPFAM" id="SSF52743">
    <property type="entry name" value="Subtilisin-like"/>
    <property type="match status" value="1"/>
</dbReference>
<dbReference type="RefSeq" id="XP_014564494.1">
    <property type="nucleotide sequence ID" value="XM_014709008.1"/>
</dbReference>
<keyword evidence="4 5" id="KW-0720">Serine protease</keyword>
<evidence type="ECO:0000313" key="8">
    <source>
        <dbReference type="EMBL" id="KHN70452.1"/>
    </source>
</evidence>
<dbReference type="OrthoDB" id="206201at2759"/>
<dbReference type="GO" id="GO:0006508">
    <property type="term" value="P:proteolysis"/>
    <property type="evidence" value="ECO:0007669"/>
    <property type="project" value="UniProtKB-KW"/>
</dbReference>
<evidence type="ECO:0000256" key="3">
    <source>
        <dbReference type="ARBA" id="ARBA00022801"/>
    </source>
</evidence>
<dbReference type="Proteomes" id="UP000031056">
    <property type="component" value="Unassembled WGS sequence"/>
</dbReference>
<dbReference type="PROSITE" id="PS00137">
    <property type="entry name" value="SUBTILASE_HIS"/>
    <property type="match status" value="1"/>
</dbReference>
<keyword evidence="9" id="KW-1185">Reference proteome</keyword>
<dbReference type="InterPro" id="IPR015500">
    <property type="entry name" value="Peptidase_S8_subtilisin-rel"/>
</dbReference>
<dbReference type="STRING" id="1354746.A0A0B2UN08"/>
<dbReference type="PANTHER" id="PTHR43806:SF11">
    <property type="entry name" value="CEREVISIN-RELATED"/>
    <property type="match status" value="1"/>
</dbReference>
<organism evidence="8 9">
    <name type="scientific">Ordospora colligata OC4</name>
    <dbReference type="NCBI Taxonomy" id="1354746"/>
    <lineage>
        <taxon>Eukaryota</taxon>
        <taxon>Fungi</taxon>
        <taxon>Fungi incertae sedis</taxon>
        <taxon>Microsporidia</taxon>
        <taxon>Ordosporidae</taxon>
        <taxon>Ordospora</taxon>
    </lineage>
</organism>
<evidence type="ECO:0000256" key="6">
    <source>
        <dbReference type="RuleBase" id="RU003355"/>
    </source>
</evidence>
<dbReference type="CDD" id="cd04077">
    <property type="entry name" value="Peptidases_S8_PCSK9_ProteinaseK_like"/>
    <property type="match status" value="1"/>
</dbReference>
<evidence type="ECO:0000256" key="2">
    <source>
        <dbReference type="ARBA" id="ARBA00022670"/>
    </source>
</evidence>
<dbReference type="GeneID" id="26260949"/>
<feature type="domain" description="Peptidase S8/S53" evidence="7">
    <location>
        <begin position="140"/>
        <end position="232"/>
    </location>
</feature>
<dbReference type="InterPro" id="IPR000209">
    <property type="entry name" value="Peptidase_S8/S53_dom"/>
</dbReference>
<dbReference type="InterPro" id="IPR022398">
    <property type="entry name" value="Peptidase_S8_His-AS"/>
</dbReference>
<dbReference type="InterPro" id="IPR050131">
    <property type="entry name" value="Peptidase_S8_subtilisin-like"/>
</dbReference>
<dbReference type="FunCoup" id="A0A0B2UN08">
    <property type="interactions" value="8"/>
</dbReference>
<dbReference type="GO" id="GO:0004252">
    <property type="term" value="F:serine-type endopeptidase activity"/>
    <property type="evidence" value="ECO:0007669"/>
    <property type="project" value="UniProtKB-UniRule"/>
</dbReference>
<comment type="caution">
    <text evidence="8">The sequence shown here is derived from an EMBL/GenBank/DDBJ whole genome shotgun (WGS) entry which is preliminary data.</text>
</comment>
<comment type="similarity">
    <text evidence="1 5 6">Belongs to the peptidase S8 family.</text>
</comment>
<dbReference type="AlphaFoldDB" id="A0A0B2UN08"/>
<feature type="active site" description="Charge relay system" evidence="5">
    <location>
        <position position="391"/>
    </location>
</feature>
<dbReference type="Pfam" id="PF00082">
    <property type="entry name" value="Peptidase_S8"/>
    <property type="match status" value="2"/>
</dbReference>
<dbReference type="PRINTS" id="PR00723">
    <property type="entry name" value="SUBTILISIN"/>
</dbReference>
<dbReference type="InterPro" id="IPR034193">
    <property type="entry name" value="PCSK9_ProteinaseK-like"/>
</dbReference>
<evidence type="ECO:0000259" key="7">
    <source>
        <dbReference type="Pfam" id="PF00082"/>
    </source>
</evidence>
<dbReference type="EMBL" id="JOKQ01000001">
    <property type="protein sequence ID" value="KHN70452.1"/>
    <property type="molecule type" value="Genomic_DNA"/>
</dbReference>
<feature type="active site" description="Charge relay system" evidence="5">
    <location>
        <position position="181"/>
    </location>
</feature>
<keyword evidence="3 5" id="KW-0378">Hydrolase</keyword>
<evidence type="ECO:0000313" key="9">
    <source>
        <dbReference type="Proteomes" id="UP000031056"/>
    </source>
</evidence>
<gene>
    <name evidence="8" type="ORF">M896_011060</name>
</gene>
<proteinExistence type="inferred from homology"/>
<evidence type="ECO:0000256" key="4">
    <source>
        <dbReference type="ARBA" id="ARBA00022825"/>
    </source>
</evidence>
<dbReference type="VEuPathDB" id="MicrosporidiaDB:M896_011060"/>
<feature type="active site" description="Charge relay system" evidence="5">
    <location>
        <position position="149"/>
    </location>
</feature>
<dbReference type="PROSITE" id="PS51892">
    <property type="entry name" value="SUBTILASE"/>
    <property type="match status" value="1"/>
</dbReference>
<dbReference type="PROSITE" id="PS00138">
    <property type="entry name" value="SUBTILASE_SER"/>
    <property type="match status" value="1"/>
</dbReference>
<name>A0A0B2UN08_9MICR</name>
<evidence type="ECO:0000256" key="5">
    <source>
        <dbReference type="PROSITE-ProRule" id="PRU01240"/>
    </source>
</evidence>
<dbReference type="PANTHER" id="PTHR43806">
    <property type="entry name" value="PEPTIDASE S8"/>
    <property type="match status" value="1"/>
</dbReference>
<reference evidence="8 9" key="1">
    <citation type="journal article" date="2014" name="MBio">
        <title>The Ordospora colligata genome; evolution of extreme reduction in microsporidia and host-to-parasite horizontal gene transfer.</title>
        <authorList>
            <person name="Pombert J.-F."/>
            <person name="Haag K.L."/>
            <person name="Beidas S."/>
            <person name="Ebert D."/>
            <person name="Keeling P.J."/>
        </authorList>
    </citation>
    <scope>NUCLEOTIDE SEQUENCE [LARGE SCALE GENOMIC DNA]</scope>
    <source>
        <strain evidence="8 9">OC4</strain>
    </source>
</reference>
<dbReference type="InParanoid" id="A0A0B2UN08"/>
<dbReference type="Gene3D" id="3.40.50.200">
    <property type="entry name" value="Peptidase S8/S53 domain"/>
    <property type="match status" value="1"/>
</dbReference>
<keyword evidence="2 5" id="KW-0645">Protease</keyword>
<dbReference type="InterPro" id="IPR023828">
    <property type="entry name" value="Peptidase_S8_Ser-AS"/>
</dbReference>
<dbReference type="HOGENOM" id="CLU_011263_1_6_1"/>
<dbReference type="InterPro" id="IPR036852">
    <property type="entry name" value="Peptidase_S8/S53_dom_sf"/>
</dbReference>
<dbReference type="GO" id="GO:0005615">
    <property type="term" value="C:extracellular space"/>
    <property type="evidence" value="ECO:0007669"/>
    <property type="project" value="TreeGrafter"/>
</dbReference>
<dbReference type="PROSITE" id="PS00136">
    <property type="entry name" value="SUBTILASE_ASP"/>
    <property type="match status" value="1"/>
</dbReference>
<accession>A0A0B2UN08</accession>
<protein>
    <submittedName>
        <fullName evidence="8">S8 serine protease</fullName>
    </submittedName>
</protein>
<dbReference type="InterPro" id="IPR023827">
    <property type="entry name" value="Peptidase_S8_Asp-AS"/>
</dbReference>
<sequence>MMILITVLVGICIAKDIYIVFFDQDPHMDKVSAAGIYAESMLGIQSLLGDDESIDTKMVNGFVAQMNESTAEKVKMYPGVKMVVRDSAVGISELKVSEEPDDAEPKEQIMTQRHAPWGLIRIGGGTSLANGSFYYPANSGRKVDVYVLDTGVETNHPEFEDRARWGSNFVPESPDEDEHGHGTHCAGIIAGNNFGIAKKANIIGVKVLDKNGFGMTSRLLQGVDFVIREHEKKKDDVYRQLADQYLESTESDDSGIMDIDFSESVSDLRSIKVPKPSLSQLIDMASNESLVPKTVVNLSVGGSRNAALNFAVEYASKLGIHFSTAAGNEHEDACEFSPGSSKASITTGASTFRDTVAFFSNFGKCVNIFAPGVDILSSWIGGKQKIASGTSMATPHTTGAMATYLTYYNYTPHALKQHLMRDAHNVIDSTVEDEYIPPVSGSLHLPSFLSPKKKLPMLSIVNLLRRISKQ</sequence>